<evidence type="ECO:0000313" key="1">
    <source>
        <dbReference type="EMBL" id="KAA1255152.1"/>
    </source>
</evidence>
<dbReference type="EMBL" id="VUAA01000007">
    <property type="protein sequence ID" value="KAA1255152.1"/>
    <property type="molecule type" value="Genomic_DNA"/>
</dbReference>
<accession>A0A5Q6PJX9</accession>
<reference evidence="1 2" key="1">
    <citation type="submission" date="2019-09" db="EMBL/GenBank/DDBJ databases">
        <authorList>
            <person name="Kritzky A."/>
            <person name="Schelkanova E.Y."/>
            <person name="Alkhova Z.V."/>
            <person name="Smirnova N.I."/>
        </authorList>
    </citation>
    <scope>NUCLEOTIDE SEQUENCE [LARGE SCALE GENOMIC DNA]</scope>
    <source>
        <strain evidence="1 2">M1526</strain>
    </source>
</reference>
<protein>
    <submittedName>
        <fullName evidence="1">Uncharacterized protein</fullName>
    </submittedName>
</protein>
<organism evidence="1 2">
    <name type="scientific">Vibrio cholerae</name>
    <dbReference type="NCBI Taxonomy" id="666"/>
    <lineage>
        <taxon>Bacteria</taxon>
        <taxon>Pseudomonadati</taxon>
        <taxon>Pseudomonadota</taxon>
        <taxon>Gammaproteobacteria</taxon>
        <taxon>Vibrionales</taxon>
        <taxon>Vibrionaceae</taxon>
        <taxon>Vibrio</taxon>
    </lineage>
</organism>
<gene>
    <name evidence="1" type="ORF">F0M16_08005</name>
</gene>
<dbReference type="AlphaFoldDB" id="A0A5Q6PJX9"/>
<sequence>MMKGIPYSVVAASTIAISQLAHAGVKVDIDLKKEKVDDLMVNDIIGALNATESQSEFIIDRDIAEMFAVDGKIEGFDIESFLANNQFEATSGRTAQCCHSNCHTNCHSNCHGSRSWR</sequence>
<evidence type="ECO:0000313" key="2">
    <source>
        <dbReference type="Proteomes" id="UP000323225"/>
    </source>
</evidence>
<proteinExistence type="predicted"/>
<comment type="caution">
    <text evidence="1">The sequence shown here is derived from an EMBL/GenBank/DDBJ whole genome shotgun (WGS) entry which is preliminary data.</text>
</comment>
<name>A0A5Q6PJX9_VIBCL</name>
<dbReference type="Proteomes" id="UP000323225">
    <property type="component" value="Unassembled WGS sequence"/>
</dbReference>